<dbReference type="GO" id="GO:0015940">
    <property type="term" value="P:pantothenate biosynthetic process"/>
    <property type="evidence" value="ECO:0007669"/>
    <property type="project" value="UniProtKB-UniPathway"/>
</dbReference>
<sequence length="269" mass="31415">MKTISNKNKLIKFTHYEKNLGFVPTMGAIHQGHISLIKKCVSQCEKTIVSIFINKPQFNRKSDFQKYPRLLKKDISILKKFKVDYIYLPSVNQIYPNGRNKNIKISSFGKKLCGKFRPGHFEAVADVIDRFIKIIKPKNIYFGEKDMQQLKVIEHFVKKNHTNTKVIGCKTIRDKNGVALSSRNFLLSIKEKRIASKIYKFIVNNKKKLIKKKLSIGLVKRKIFKLGVHKIDYIKILDVNKLIKPYRKTNKHKIFIAYYLGSTRLIDNI</sequence>
<keyword evidence="7" id="KW-0067">ATP-binding</keyword>
<gene>
    <name evidence="9" type="ORF">METZ01_LOCUS120974</name>
</gene>
<dbReference type="InterPro" id="IPR014729">
    <property type="entry name" value="Rossmann-like_a/b/a_fold"/>
</dbReference>
<organism evidence="9">
    <name type="scientific">marine metagenome</name>
    <dbReference type="NCBI Taxonomy" id="408172"/>
    <lineage>
        <taxon>unclassified sequences</taxon>
        <taxon>metagenomes</taxon>
        <taxon>ecological metagenomes</taxon>
    </lineage>
</organism>
<evidence type="ECO:0000256" key="3">
    <source>
        <dbReference type="ARBA" id="ARBA00012219"/>
    </source>
</evidence>
<dbReference type="GO" id="GO:0005524">
    <property type="term" value="F:ATP binding"/>
    <property type="evidence" value="ECO:0007669"/>
    <property type="project" value="UniProtKB-KW"/>
</dbReference>
<dbReference type="Pfam" id="PF02569">
    <property type="entry name" value="Pantoate_ligase"/>
    <property type="match status" value="1"/>
</dbReference>
<evidence type="ECO:0000256" key="5">
    <source>
        <dbReference type="ARBA" id="ARBA00022655"/>
    </source>
</evidence>
<evidence type="ECO:0000313" key="9">
    <source>
        <dbReference type="EMBL" id="SVA68120.1"/>
    </source>
</evidence>
<evidence type="ECO:0000256" key="6">
    <source>
        <dbReference type="ARBA" id="ARBA00022741"/>
    </source>
</evidence>
<dbReference type="PANTHER" id="PTHR21299">
    <property type="entry name" value="CYTIDYLATE KINASE/PANTOATE-BETA-ALANINE LIGASE"/>
    <property type="match status" value="1"/>
</dbReference>
<dbReference type="EMBL" id="UINC01016346">
    <property type="protein sequence ID" value="SVA68120.1"/>
    <property type="molecule type" value="Genomic_DNA"/>
</dbReference>
<evidence type="ECO:0000256" key="7">
    <source>
        <dbReference type="ARBA" id="ARBA00022840"/>
    </source>
</evidence>
<comment type="catalytic activity">
    <reaction evidence="8">
        <text>(R)-pantoate + beta-alanine + ATP = (R)-pantothenate + AMP + diphosphate + H(+)</text>
        <dbReference type="Rhea" id="RHEA:10912"/>
        <dbReference type="ChEBI" id="CHEBI:15378"/>
        <dbReference type="ChEBI" id="CHEBI:15980"/>
        <dbReference type="ChEBI" id="CHEBI:29032"/>
        <dbReference type="ChEBI" id="CHEBI:30616"/>
        <dbReference type="ChEBI" id="CHEBI:33019"/>
        <dbReference type="ChEBI" id="CHEBI:57966"/>
        <dbReference type="ChEBI" id="CHEBI:456215"/>
        <dbReference type="EC" id="6.3.2.1"/>
    </reaction>
</comment>
<dbReference type="InterPro" id="IPR042176">
    <property type="entry name" value="Pantoate_ligase_C"/>
</dbReference>
<dbReference type="NCBIfam" id="TIGR00018">
    <property type="entry name" value="panC"/>
    <property type="match status" value="1"/>
</dbReference>
<keyword evidence="4" id="KW-0436">Ligase</keyword>
<keyword evidence="6" id="KW-0547">Nucleotide-binding</keyword>
<keyword evidence="5" id="KW-0566">Pantothenate biosynthesis</keyword>
<proteinExistence type="inferred from homology"/>
<dbReference type="Gene3D" id="3.40.50.620">
    <property type="entry name" value="HUPs"/>
    <property type="match status" value="1"/>
</dbReference>
<dbReference type="GO" id="GO:0004592">
    <property type="term" value="F:pantoate-beta-alanine ligase activity"/>
    <property type="evidence" value="ECO:0007669"/>
    <property type="project" value="UniProtKB-EC"/>
</dbReference>
<dbReference type="Gene3D" id="3.30.1300.10">
    <property type="entry name" value="Pantoate-beta-alanine ligase, C-terminal domain"/>
    <property type="match status" value="1"/>
</dbReference>
<evidence type="ECO:0000256" key="1">
    <source>
        <dbReference type="ARBA" id="ARBA00004990"/>
    </source>
</evidence>
<name>A0A381XTY5_9ZZZZ</name>
<dbReference type="SUPFAM" id="SSF52374">
    <property type="entry name" value="Nucleotidylyl transferase"/>
    <property type="match status" value="1"/>
</dbReference>
<dbReference type="InterPro" id="IPR003721">
    <property type="entry name" value="Pantoate_ligase"/>
</dbReference>
<evidence type="ECO:0000256" key="4">
    <source>
        <dbReference type="ARBA" id="ARBA00022598"/>
    </source>
</evidence>
<comment type="similarity">
    <text evidence="2">Belongs to the pantothenate synthetase family.</text>
</comment>
<dbReference type="GO" id="GO:0005829">
    <property type="term" value="C:cytosol"/>
    <property type="evidence" value="ECO:0007669"/>
    <property type="project" value="TreeGrafter"/>
</dbReference>
<protein>
    <recommendedName>
        <fullName evidence="3">pantoate--beta-alanine ligase (AMP-forming)</fullName>
        <ecNumber evidence="3">6.3.2.1</ecNumber>
    </recommendedName>
</protein>
<dbReference type="NCBIfam" id="TIGR00125">
    <property type="entry name" value="cyt_tran_rel"/>
    <property type="match status" value="1"/>
</dbReference>
<comment type="pathway">
    <text evidence="1">Cofactor biosynthesis; (R)-pantothenate biosynthesis; (R)-pantothenate from (R)-pantoate and beta-alanine: step 1/1.</text>
</comment>
<dbReference type="PANTHER" id="PTHR21299:SF1">
    <property type="entry name" value="PANTOATE--BETA-ALANINE LIGASE"/>
    <property type="match status" value="1"/>
</dbReference>
<accession>A0A381XTY5</accession>
<evidence type="ECO:0000256" key="8">
    <source>
        <dbReference type="ARBA" id="ARBA00048258"/>
    </source>
</evidence>
<dbReference type="UniPathway" id="UPA00028">
    <property type="reaction ID" value="UER00005"/>
</dbReference>
<dbReference type="InterPro" id="IPR004821">
    <property type="entry name" value="Cyt_trans-like"/>
</dbReference>
<reference evidence="9" key="1">
    <citation type="submission" date="2018-05" db="EMBL/GenBank/DDBJ databases">
        <authorList>
            <person name="Lanie J.A."/>
            <person name="Ng W.-L."/>
            <person name="Kazmierczak K.M."/>
            <person name="Andrzejewski T.M."/>
            <person name="Davidsen T.M."/>
            <person name="Wayne K.J."/>
            <person name="Tettelin H."/>
            <person name="Glass J.I."/>
            <person name="Rusch D."/>
            <person name="Podicherti R."/>
            <person name="Tsui H.-C.T."/>
            <person name="Winkler M.E."/>
        </authorList>
    </citation>
    <scope>NUCLEOTIDE SEQUENCE</scope>
</reference>
<dbReference type="EC" id="6.3.2.1" evidence="3"/>
<dbReference type="HAMAP" id="MF_00158">
    <property type="entry name" value="PanC"/>
    <property type="match status" value="1"/>
</dbReference>
<evidence type="ECO:0000256" key="2">
    <source>
        <dbReference type="ARBA" id="ARBA00009256"/>
    </source>
</evidence>
<dbReference type="AlphaFoldDB" id="A0A381XTY5"/>